<feature type="chain" id="PRO_5002523086" description="Generative cell specific-1/HAP2 domain-containing protein" evidence="12">
    <location>
        <begin position="29"/>
        <end position="1226"/>
    </location>
</feature>
<feature type="compositionally biased region" description="Basic residues" evidence="11">
    <location>
        <begin position="1084"/>
        <end position="1094"/>
    </location>
</feature>
<keyword evidence="7" id="KW-0446">Lipid-binding</keyword>
<proteinExistence type="inferred from homology"/>
<dbReference type="PANTHER" id="PTHR31764:SF0">
    <property type="entry name" value="GENERATIVE CELL SPECIFIC-1_HAP2 DOMAIN-CONTAINING PROTEIN"/>
    <property type="match status" value="1"/>
</dbReference>
<sequence length="1226" mass="137751">MEPPPPRWRAASVAVLLLAIFSHSDVKAGIPQAVTREQICTVNGAYDQNDPRRIQCKDTILGTVRISNKEKFSFNVTQSTIDSRDKTYADVGNVGFLVTITKTPVTISLPLEYIKEVPFDYWEEIYEYSRWEAGRQPEKFCYEDTTAKCSEDGKLAVHPHGKPLSWAHGRCCWCSEVLAFTHINNMKRGNFRCNWFELVFARSLWVTKSCPRTELPWYSMLRIGDGKEWSFSVEVKLRWWTPPRALELVSQTLYDQCEAGKEVGTVPLDRDCEREKHERLGITDRIYTLNYTTPEIFDPEFDIRLSLESDGTLKEVTNVLAGKFLFIPSWPPEHPWVKESKLEYGCSTESDPAEWGVTEDDPHLWRLCQQGSVYCNTKSCLKHAVILDKDYVSVTGYECDKVGTGLDRWGDMRGEFCYLLPGSCITGQLRKFKEVDRLRIEQNLAPLYALKREFGGFPRYAPDPMNATSLSSAGTRHYLGYDFGEQHYSDIRFEMDANDVTWLRATSPGHITFIEVPQLDACASSSIGGCPLKAYVWNSAVVDMCVSSTTHPATMAHLLNTVVRSGNEDAAFAVEVPFCIDSDTKERTIDVNPITPIRTTVPADETVVFTLTFRTLSSSGLSVTCFMKLYDAQHLMLDQQTFNVTTRDAQEMVFLPYESVGEVHVNKTYLEDKDGLSNFERFFGISRPSGGSVCPCSWYNGVCLLFRCAMNLKKKIRSPEAAGNAKRLKMPKVKIIGKRKAQKTPTLEKMPETSTSQSHDTRPRNTNAKQPQRRLLAGAFTKAAAGATAVASFGRRKGKKRKEEDTDVAAHPTAAQSCSDETTKGTRNNAKKSEKENTTETSLFAGQAARHAGKLSKKEKRDLRKQTKKQRKKEYRQQAATGIPENGAGEAGANVPQKDRRKMPNKSEVDWPQSSPADPHDNDASTSEVTKSNRPIKKDQREAERRRRQQAFTIAKEGVSQEKAEGNGWDTHRTYSEPDQPHVPTAAVSLGEHDKNTTQHGRSQVPDRVAVREGDNSQKHLETELDGQQRRHPGKAGSDSPPTKDGEDNTGLIRRQKPVKMKEEGIEATAKERPKVRVVGVAGKMKKLLKKQRGHGADQDGSEEAGCEAESREREDALNKQASKTKGKNEKPSKKKQQTQADAKTDNEEEGQDEEEDESYTLKEKDGGDTPPTTRRALTTAVANRPETLDEKYTEASFSTLPSVEIEEHEETRMGETNPRYCSSMR</sequence>
<evidence type="ECO:0000256" key="9">
    <source>
        <dbReference type="ARBA" id="ARBA00023157"/>
    </source>
</evidence>
<accession>A0A0F7U736</accession>
<reference evidence="14" key="1">
    <citation type="journal article" date="2015" name="PLoS ONE">
        <title>Comprehensive Evaluation of Toxoplasma gondii VEG and Neospora caninum LIV Genomes with Tachyzoite Stage Transcriptome and Proteome Defines Novel Transcript Features.</title>
        <authorList>
            <person name="Ramaprasad A."/>
            <person name="Mourier T."/>
            <person name="Naeem R."/>
            <person name="Malas T.B."/>
            <person name="Moussa E."/>
            <person name="Panigrahi A."/>
            <person name="Vermont S.J."/>
            <person name="Otto T.D."/>
            <person name="Wastling J."/>
            <person name="Pain A."/>
        </authorList>
    </citation>
    <scope>NUCLEOTIDE SEQUENCE</scope>
    <source>
        <strain evidence="14">Liverpool</strain>
    </source>
</reference>
<name>A0A0F7U736_NEOCL</name>
<keyword evidence="6" id="KW-1133">Transmembrane helix</keyword>
<feature type="signal peptide" evidence="12">
    <location>
        <begin position="1"/>
        <end position="28"/>
    </location>
</feature>
<dbReference type="AlphaFoldDB" id="A0A0F7U736"/>
<evidence type="ECO:0000256" key="3">
    <source>
        <dbReference type="ARBA" id="ARBA00022475"/>
    </source>
</evidence>
<protein>
    <recommendedName>
        <fullName evidence="13">Generative cell specific-1/HAP2 domain-containing protein</fullName>
    </recommendedName>
</protein>
<comment type="subcellular location">
    <subcellularLocation>
        <location evidence="1">Cell membrane</location>
        <topology evidence="1">Single-pass type I membrane protein</topology>
    </subcellularLocation>
</comment>
<evidence type="ECO:0000256" key="8">
    <source>
        <dbReference type="ARBA" id="ARBA00023136"/>
    </source>
</evidence>
<evidence type="ECO:0000256" key="11">
    <source>
        <dbReference type="SAM" id="MobiDB-lite"/>
    </source>
</evidence>
<keyword evidence="4" id="KW-0812">Transmembrane</keyword>
<dbReference type="PANTHER" id="PTHR31764">
    <property type="entry name" value="PROTEIN HAPLESS 2"/>
    <property type="match status" value="1"/>
</dbReference>
<evidence type="ECO:0000256" key="2">
    <source>
        <dbReference type="ARBA" id="ARBA00010929"/>
    </source>
</evidence>
<dbReference type="EMBL" id="LN714479">
    <property type="protein sequence ID" value="CEL65608.1"/>
    <property type="molecule type" value="Genomic_DNA"/>
</dbReference>
<gene>
    <name evidence="14" type="ORF">BN1204_014480</name>
</gene>
<feature type="domain" description="Generative cell specific-1/HAP2" evidence="13">
    <location>
        <begin position="54"/>
        <end position="648"/>
    </location>
</feature>
<evidence type="ECO:0000256" key="5">
    <source>
        <dbReference type="ARBA" id="ARBA00022729"/>
    </source>
</evidence>
<evidence type="ECO:0000256" key="10">
    <source>
        <dbReference type="ARBA" id="ARBA00023279"/>
    </source>
</evidence>
<evidence type="ECO:0000259" key="13">
    <source>
        <dbReference type="Pfam" id="PF10699"/>
    </source>
</evidence>
<dbReference type="GO" id="GO:0005886">
    <property type="term" value="C:plasma membrane"/>
    <property type="evidence" value="ECO:0007669"/>
    <property type="project" value="UniProtKB-SubCell"/>
</dbReference>
<dbReference type="InterPro" id="IPR040326">
    <property type="entry name" value="HAP2/GCS1"/>
</dbReference>
<feature type="compositionally biased region" description="Polar residues" evidence="11">
    <location>
        <begin position="924"/>
        <end position="933"/>
    </location>
</feature>
<keyword evidence="5 12" id="KW-0732">Signal</keyword>
<keyword evidence="8" id="KW-0472">Membrane</keyword>
<dbReference type="GO" id="GO:0008289">
    <property type="term" value="F:lipid binding"/>
    <property type="evidence" value="ECO:0007669"/>
    <property type="project" value="UniProtKB-KW"/>
</dbReference>
<keyword evidence="10" id="KW-0278">Fertilization</keyword>
<dbReference type="GO" id="GO:0007338">
    <property type="term" value="P:single fertilization"/>
    <property type="evidence" value="ECO:0007669"/>
    <property type="project" value="UniProtKB-KW"/>
</dbReference>
<feature type="compositionally biased region" description="Basic and acidic residues" evidence="11">
    <location>
        <begin position="1009"/>
        <end position="1029"/>
    </location>
</feature>
<feature type="compositionally biased region" description="Basic and acidic residues" evidence="11">
    <location>
        <begin position="1109"/>
        <end position="1118"/>
    </location>
</feature>
<evidence type="ECO:0000256" key="12">
    <source>
        <dbReference type="SAM" id="SignalP"/>
    </source>
</evidence>
<keyword evidence="3" id="KW-1003">Cell membrane</keyword>
<comment type="similarity">
    <text evidence="2">Belongs to the HAP2/GCS1 family.</text>
</comment>
<feature type="region of interest" description="Disordered" evidence="11">
    <location>
        <begin position="791"/>
        <end position="1226"/>
    </location>
</feature>
<evidence type="ECO:0000313" key="14">
    <source>
        <dbReference type="EMBL" id="CEL65608.1"/>
    </source>
</evidence>
<feature type="compositionally biased region" description="Polar residues" evidence="11">
    <location>
        <begin position="814"/>
        <end position="828"/>
    </location>
</feature>
<feature type="compositionally biased region" description="Basic and acidic residues" evidence="11">
    <location>
        <begin position="1060"/>
        <end position="1075"/>
    </location>
</feature>
<keyword evidence="9" id="KW-1015">Disulfide bond</keyword>
<feature type="compositionally biased region" description="Polar residues" evidence="11">
    <location>
        <begin position="752"/>
        <end position="770"/>
    </location>
</feature>
<evidence type="ECO:0000256" key="7">
    <source>
        <dbReference type="ARBA" id="ARBA00023121"/>
    </source>
</evidence>
<dbReference type="InterPro" id="IPR018928">
    <property type="entry name" value="HAP2/GCS1_dom"/>
</dbReference>
<feature type="compositionally biased region" description="Basic residues" evidence="11">
    <location>
        <begin position="731"/>
        <end position="742"/>
    </location>
</feature>
<evidence type="ECO:0000256" key="1">
    <source>
        <dbReference type="ARBA" id="ARBA00004251"/>
    </source>
</evidence>
<feature type="compositionally biased region" description="Basic and acidic residues" evidence="11">
    <location>
        <begin position="936"/>
        <end position="945"/>
    </location>
</feature>
<feature type="region of interest" description="Disordered" evidence="11">
    <location>
        <begin position="731"/>
        <end position="771"/>
    </location>
</feature>
<evidence type="ECO:0000256" key="4">
    <source>
        <dbReference type="ARBA" id="ARBA00022692"/>
    </source>
</evidence>
<dbReference type="Pfam" id="PF10699">
    <property type="entry name" value="HAP2-GCS1"/>
    <property type="match status" value="1"/>
</dbReference>
<organism evidence="14">
    <name type="scientific">Neospora caninum (strain Liverpool)</name>
    <dbReference type="NCBI Taxonomy" id="572307"/>
    <lineage>
        <taxon>Eukaryota</taxon>
        <taxon>Sar</taxon>
        <taxon>Alveolata</taxon>
        <taxon>Apicomplexa</taxon>
        <taxon>Conoidasida</taxon>
        <taxon>Coccidia</taxon>
        <taxon>Eucoccidiorida</taxon>
        <taxon>Eimeriorina</taxon>
        <taxon>Sarcocystidae</taxon>
        <taxon>Neospora</taxon>
    </lineage>
</organism>
<feature type="compositionally biased region" description="Acidic residues" evidence="11">
    <location>
        <begin position="1147"/>
        <end position="1159"/>
    </location>
</feature>
<feature type="compositionally biased region" description="Basic and acidic residues" evidence="11">
    <location>
        <begin position="959"/>
        <end position="980"/>
    </location>
</feature>
<feature type="compositionally biased region" description="Low complexity" evidence="11">
    <location>
        <begin position="1170"/>
        <end position="1181"/>
    </location>
</feature>
<evidence type="ECO:0000256" key="6">
    <source>
        <dbReference type="ARBA" id="ARBA00022989"/>
    </source>
</evidence>